<evidence type="ECO:0000313" key="7">
    <source>
        <dbReference type="Proteomes" id="UP001165460"/>
    </source>
</evidence>
<dbReference type="EC" id="2.7.13.3" evidence="2"/>
<name>A0ABS9ZY26_9SPHI</name>
<dbReference type="PANTHER" id="PTHR46663">
    <property type="entry name" value="DIGUANYLATE CYCLASE DGCT-RELATED"/>
    <property type="match status" value="1"/>
</dbReference>
<dbReference type="PROSITE" id="PS50113">
    <property type="entry name" value="PAC"/>
    <property type="match status" value="1"/>
</dbReference>
<protein>
    <recommendedName>
        <fullName evidence="2">histidine kinase</fullName>
        <ecNumber evidence="2">2.7.13.3</ecNumber>
    </recommendedName>
</protein>
<accession>A0ABS9ZY26</accession>
<gene>
    <name evidence="6" type="ORF">MMF97_10920</name>
</gene>
<dbReference type="CDD" id="cd00130">
    <property type="entry name" value="PAS"/>
    <property type="match status" value="1"/>
</dbReference>
<evidence type="ECO:0000313" key="6">
    <source>
        <dbReference type="EMBL" id="MCJ0743226.1"/>
    </source>
</evidence>
<evidence type="ECO:0000256" key="1">
    <source>
        <dbReference type="ARBA" id="ARBA00000085"/>
    </source>
</evidence>
<dbReference type="Proteomes" id="UP001165460">
    <property type="component" value="Unassembled WGS sequence"/>
</dbReference>
<keyword evidence="3" id="KW-0175">Coiled coil</keyword>
<evidence type="ECO:0000256" key="3">
    <source>
        <dbReference type="SAM" id="Coils"/>
    </source>
</evidence>
<dbReference type="RefSeq" id="WP_243362335.1">
    <property type="nucleotide sequence ID" value="NZ_JALGBH010000002.1"/>
</dbReference>
<dbReference type="InterPro" id="IPR000014">
    <property type="entry name" value="PAS"/>
</dbReference>
<dbReference type="InterPro" id="IPR003661">
    <property type="entry name" value="HisK_dim/P_dom"/>
</dbReference>
<feature type="domain" description="PAS" evidence="4">
    <location>
        <begin position="27"/>
        <end position="68"/>
    </location>
</feature>
<dbReference type="Gene3D" id="3.30.450.20">
    <property type="entry name" value="PAS domain"/>
    <property type="match status" value="1"/>
</dbReference>
<organism evidence="6 7">
    <name type="scientific">Pedobacter montanisoli</name>
    <dbReference type="NCBI Taxonomy" id="2923277"/>
    <lineage>
        <taxon>Bacteria</taxon>
        <taxon>Pseudomonadati</taxon>
        <taxon>Bacteroidota</taxon>
        <taxon>Sphingobacteriia</taxon>
        <taxon>Sphingobacteriales</taxon>
        <taxon>Sphingobacteriaceae</taxon>
        <taxon>Pedobacter</taxon>
    </lineage>
</organism>
<dbReference type="PROSITE" id="PS50112">
    <property type="entry name" value="PAS"/>
    <property type="match status" value="1"/>
</dbReference>
<sequence length="208" mass="24255">MLSVKNLELLLDRSTDDTGDQNVICSITDLKGIITYVNKKFCEISGYHEDELIGSNHNIINSSYHSRDFFKHMWRTIGNGKMWQGEVRNKSKDGTYYWVDTIIIPIINDNGKTHHYFSIRTLINEKKEAEAKKERQAEELSMLLHQVSHQLRQPITQILSITNLLYEKPTSKEDFKKLIAYLKSSANLLDNYSKILTRDLELIKNNYN</sequence>
<evidence type="ECO:0000259" key="4">
    <source>
        <dbReference type="PROSITE" id="PS50112"/>
    </source>
</evidence>
<feature type="coiled-coil region" evidence="3">
    <location>
        <begin position="119"/>
        <end position="146"/>
    </location>
</feature>
<dbReference type="SMART" id="SM00086">
    <property type="entry name" value="PAC"/>
    <property type="match status" value="1"/>
</dbReference>
<dbReference type="NCBIfam" id="TIGR00229">
    <property type="entry name" value="sensory_box"/>
    <property type="match status" value="1"/>
</dbReference>
<dbReference type="Gene3D" id="1.10.287.130">
    <property type="match status" value="1"/>
</dbReference>
<dbReference type="PANTHER" id="PTHR46663:SF3">
    <property type="entry name" value="SLL0267 PROTEIN"/>
    <property type="match status" value="1"/>
</dbReference>
<dbReference type="InterPro" id="IPR001610">
    <property type="entry name" value="PAC"/>
</dbReference>
<dbReference type="SUPFAM" id="SSF47384">
    <property type="entry name" value="Homodimeric domain of signal transducing histidine kinase"/>
    <property type="match status" value="1"/>
</dbReference>
<dbReference type="Pfam" id="PF13426">
    <property type="entry name" value="PAS_9"/>
    <property type="match status" value="1"/>
</dbReference>
<evidence type="ECO:0000256" key="2">
    <source>
        <dbReference type="ARBA" id="ARBA00012438"/>
    </source>
</evidence>
<dbReference type="CDD" id="cd00082">
    <property type="entry name" value="HisKA"/>
    <property type="match status" value="1"/>
</dbReference>
<evidence type="ECO:0000259" key="5">
    <source>
        <dbReference type="PROSITE" id="PS50113"/>
    </source>
</evidence>
<comment type="caution">
    <text evidence="6">The sequence shown here is derived from an EMBL/GenBank/DDBJ whole genome shotgun (WGS) entry which is preliminary data.</text>
</comment>
<dbReference type="EMBL" id="JALGBH010000002">
    <property type="protein sequence ID" value="MCJ0743226.1"/>
    <property type="molecule type" value="Genomic_DNA"/>
</dbReference>
<reference evidence="6" key="1">
    <citation type="submission" date="2022-03" db="EMBL/GenBank/DDBJ databases">
        <authorList>
            <person name="Woo C.Y."/>
        </authorList>
    </citation>
    <scope>NUCLEOTIDE SEQUENCE</scope>
    <source>
        <strain evidence="6">CYS-01</strain>
    </source>
</reference>
<dbReference type="InterPro" id="IPR000700">
    <property type="entry name" value="PAS-assoc_C"/>
</dbReference>
<dbReference type="SUPFAM" id="SSF55785">
    <property type="entry name" value="PYP-like sensor domain (PAS domain)"/>
    <property type="match status" value="1"/>
</dbReference>
<dbReference type="InterPro" id="IPR036097">
    <property type="entry name" value="HisK_dim/P_sf"/>
</dbReference>
<dbReference type="InterPro" id="IPR035965">
    <property type="entry name" value="PAS-like_dom_sf"/>
</dbReference>
<proteinExistence type="predicted"/>
<dbReference type="InterPro" id="IPR052163">
    <property type="entry name" value="DGC-Regulatory_Protein"/>
</dbReference>
<comment type="catalytic activity">
    <reaction evidence="1">
        <text>ATP + protein L-histidine = ADP + protein N-phospho-L-histidine.</text>
        <dbReference type="EC" id="2.7.13.3"/>
    </reaction>
</comment>
<keyword evidence="7" id="KW-1185">Reference proteome</keyword>
<feature type="domain" description="PAC" evidence="5">
    <location>
        <begin position="83"/>
        <end position="135"/>
    </location>
</feature>